<dbReference type="EMBL" id="CM020620">
    <property type="protein sequence ID" value="KAK1868142.1"/>
    <property type="molecule type" value="Genomic_DNA"/>
</dbReference>
<proteinExistence type="predicted"/>
<gene>
    <name evidence="1" type="ORF">I4F81_010637</name>
</gene>
<sequence>MTAVLLPASSPCQGLALINPGVTRPQRWRTRPSGLHAMDAVPPYLFRTCFPPLFFRTCFPPLSSALASPLSLSHLLAPSIFLTCFSPPSFRVRALLGQPCPPPPTPQWQWGQPLLRRLPNGREATFPLPDGVGSEARQGNSCAGDCHPVQQGQDAGGVPAHASLTT</sequence>
<accession>A0ACC3CD91</accession>
<keyword evidence="2" id="KW-1185">Reference proteome</keyword>
<dbReference type="Proteomes" id="UP000798662">
    <property type="component" value="Chromosome 3"/>
</dbReference>
<reference evidence="1" key="1">
    <citation type="submission" date="2019-11" db="EMBL/GenBank/DDBJ databases">
        <title>Nori genome reveals adaptations in red seaweeds to the harsh intertidal environment.</title>
        <authorList>
            <person name="Wang D."/>
            <person name="Mao Y."/>
        </authorList>
    </citation>
    <scope>NUCLEOTIDE SEQUENCE</scope>
    <source>
        <tissue evidence="1">Gametophyte</tissue>
    </source>
</reference>
<protein>
    <submittedName>
        <fullName evidence="1">Uncharacterized protein</fullName>
    </submittedName>
</protein>
<evidence type="ECO:0000313" key="1">
    <source>
        <dbReference type="EMBL" id="KAK1868142.1"/>
    </source>
</evidence>
<evidence type="ECO:0000313" key="2">
    <source>
        <dbReference type="Proteomes" id="UP000798662"/>
    </source>
</evidence>
<organism evidence="1 2">
    <name type="scientific">Pyropia yezoensis</name>
    <name type="common">Susabi-nori</name>
    <name type="synonym">Porphyra yezoensis</name>
    <dbReference type="NCBI Taxonomy" id="2788"/>
    <lineage>
        <taxon>Eukaryota</taxon>
        <taxon>Rhodophyta</taxon>
        <taxon>Bangiophyceae</taxon>
        <taxon>Bangiales</taxon>
        <taxon>Bangiaceae</taxon>
        <taxon>Pyropia</taxon>
    </lineage>
</organism>
<name>A0ACC3CD91_PYRYE</name>
<comment type="caution">
    <text evidence="1">The sequence shown here is derived from an EMBL/GenBank/DDBJ whole genome shotgun (WGS) entry which is preliminary data.</text>
</comment>